<organism evidence="2 3">
    <name type="scientific">Paenibacillus glucanolyticus</name>
    <dbReference type="NCBI Taxonomy" id="59843"/>
    <lineage>
        <taxon>Bacteria</taxon>
        <taxon>Bacillati</taxon>
        <taxon>Bacillota</taxon>
        <taxon>Bacilli</taxon>
        <taxon>Bacillales</taxon>
        <taxon>Paenibacillaceae</taxon>
        <taxon>Paenibacillus</taxon>
    </lineage>
</organism>
<gene>
    <name evidence="2" type="ORF">AWU65_06290</name>
</gene>
<dbReference type="RefSeq" id="WP_063477839.1">
    <property type="nucleotide sequence ID" value="NZ_CP147845.1"/>
</dbReference>
<dbReference type="Gene3D" id="3.40.50.1460">
    <property type="match status" value="1"/>
</dbReference>
<proteinExistence type="predicted"/>
<dbReference type="InterPro" id="IPR050452">
    <property type="entry name" value="Metacaspase"/>
</dbReference>
<evidence type="ECO:0000313" key="2">
    <source>
        <dbReference type="EMBL" id="KZS45559.1"/>
    </source>
</evidence>
<dbReference type="InterPro" id="IPR011600">
    <property type="entry name" value="Pept_C14_caspase"/>
</dbReference>
<evidence type="ECO:0000259" key="1">
    <source>
        <dbReference type="Pfam" id="PF00656"/>
    </source>
</evidence>
<evidence type="ECO:0000313" key="3">
    <source>
        <dbReference type="Proteomes" id="UP000076796"/>
    </source>
</evidence>
<keyword evidence="3" id="KW-1185">Reference proteome</keyword>
<sequence>MAYKAILVAVNNNLFPEFTDLPNTLNDVREVKRLLMETPSYFHITDVQEFTGTISRKTIIAAALKEFFESATNEDILFLFWAGHGYLYQGEGYLVPFEGETQKTVDSMIKMADVKSLIDKSKAKVIVSFFDTCHSGSIVRSQDILRGLQITGSGKVIVAACQPHQYAYDRNGHGAFTDYLIQGLSGMAANRQGVIDVYTLYSFISSKLSDEFQSGVQVPVLSSSTITGQPIEIKRIVPRVDEKQNKEFSAETDIDNSGTSYWLGNLSSEFDSFSEVRLGEYNLTLNNPNSEVENELRKLNEQKNVVGFAIRNQACLVRIVNLNITSGKSGEVIEVELHKVVGNHESAMMDMAYGGGQGRSLSADEIATIRANRILLGEPKEERYSSVGDMLLESLISNPVNASIKPVIANLIENLQKQQYKLTRIRVITVGHLILTGTVERIEKLSFKVTDGTISEVSFIGYRKKYYSNVDPFRIEITGKVPN</sequence>
<dbReference type="GO" id="GO:0004197">
    <property type="term" value="F:cysteine-type endopeptidase activity"/>
    <property type="evidence" value="ECO:0007669"/>
    <property type="project" value="InterPro"/>
</dbReference>
<comment type="caution">
    <text evidence="2">The sequence shown here is derived from an EMBL/GenBank/DDBJ whole genome shotgun (WGS) entry which is preliminary data.</text>
</comment>
<dbReference type="GeneID" id="97553152"/>
<dbReference type="SUPFAM" id="SSF52129">
    <property type="entry name" value="Caspase-like"/>
    <property type="match status" value="1"/>
</dbReference>
<dbReference type="InterPro" id="IPR029030">
    <property type="entry name" value="Caspase-like_dom_sf"/>
</dbReference>
<protein>
    <recommendedName>
        <fullName evidence="1">Peptidase C14 caspase domain-containing protein</fullName>
    </recommendedName>
</protein>
<feature type="domain" description="Peptidase C14 caspase" evidence="1">
    <location>
        <begin position="8"/>
        <end position="227"/>
    </location>
</feature>
<reference evidence="2" key="1">
    <citation type="journal article" date="2016" name="Genome Announc.">
        <title>Draft genomes of two strains of Paenibacillus glucanolyticus with capability to degrade lignocellulose.</title>
        <authorList>
            <person name="Mathews S.L."/>
            <person name="Pawlak J."/>
            <person name="Grunden A.M."/>
        </authorList>
    </citation>
    <scope>NUCLEOTIDE SEQUENCE [LARGE SCALE GENOMIC DNA]</scope>
    <source>
        <strain evidence="2">SLM1</strain>
    </source>
</reference>
<accession>A0A163HMS0</accession>
<dbReference type="GO" id="GO:0005737">
    <property type="term" value="C:cytoplasm"/>
    <property type="evidence" value="ECO:0007669"/>
    <property type="project" value="TreeGrafter"/>
</dbReference>
<dbReference type="Pfam" id="PF00656">
    <property type="entry name" value="Peptidase_C14"/>
    <property type="match status" value="1"/>
</dbReference>
<dbReference type="PANTHER" id="PTHR48104:SF30">
    <property type="entry name" value="METACASPASE-1"/>
    <property type="match status" value="1"/>
</dbReference>
<dbReference type="GO" id="GO:0006508">
    <property type="term" value="P:proteolysis"/>
    <property type="evidence" value="ECO:0007669"/>
    <property type="project" value="InterPro"/>
</dbReference>
<dbReference type="EMBL" id="LWMH01000001">
    <property type="protein sequence ID" value="KZS45559.1"/>
    <property type="molecule type" value="Genomic_DNA"/>
</dbReference>
<dbReference type="PANTHER" id="PTHR48104">
    <property type="entry name" value="METACASPASE-4"/>
    <property type="match status" value="1"/>
</dbReference>
<dbReference type="Proteomes" id="UP000076796">
    <property type="component" value="Unassembled WGS sequence"/>
</dbReference>
<dbReference type="AlphaFoldDB" id="A0A163HMS0"/>
<name>A0A163HMS0_9BACL</name>